<evidence type="ECO:0000313" key="1">
    <source>
        <dbReference type="EMBL" id="PNR42660.1"/>
    </source>
</evidence>
<dbReference type="Proteomes" id="UP000006727">
    <property type="component" value="Chromosome 13"/>
</dbReference>
<gene>
    <name evidence="1" type="ORF">PHYPA_017490</name>
</gene>
<dbReference type="EMBL" id="ABEU02000013">
    <property type="protein sequence ID" value="PNR42660.1"/>
    <property type="molecule type" value="Genomic_DNA"/>
</dbReference>
<evidence type="ECO:0000313" key="2">
    <source>
        <dbReference type="EnsemblPlants" id="Pp3c13_16730V3.1"/>
    </source>
</evidence>
<reference evidence="1 3" key="1">
    <citation type="journal article" date="2008" name="Science">
        <title>The Physcomitrella genome reveals evolutionary insights into the conquest of land by plants.</title>
        <authorList>
            <person name="Rensing S."/>
            <person name="Lang D."/>
            <person name="Zimmer A."/>
            <person name="Terry A."/>
            <person name="Salamov A."/>
            <person name="Shapiro H."/>
            <person name="Nishiyama T."/>
            <person name="Perroud P.-F."/>
            <person name="Lindquist E."/>
            <person name="Kamisugi Y."/>
            <person name="Tanahashi T."/>
            <person name="Sakakibara K."/>
            <person name="Fujita T."/>
            <person name="Oishi K."/>
            <person name="Shin-I T."/>
            <person name="Kuroki Y."/>
            <person name="Toyoda A."/>
            <person name="Suzuki Y."/>
            <person name="Hashimoto A."/>
            <person name="Yamaguchi K."/>
            <person name="Sugano A."/>
            <person name="Kohara Y."/>
            <person name="Fujiyama A."/>
            <person name="Anterola A."/>
            <person name="Aoki S."/>
            <person name="Ashton N."/>
            <person name="Barbazuk W.B."/>
            <person name="Barker E."/>
            <person name="Bennetzen J."/>
            <person name="Bezanilla M."/>
            <person name="Blankenship R."/>
            <person name="Cho S.H."/>
            <person name="Dutcher S."/>
            <person name="Estelle M."/>
            <person name="Fawcett J.A."/>
            <person name="Gundlach H."/>
            <person name="Hanada K."/>
            <person name="Heyl A."/>
            <person name="Hicks K.A."/>
            <person name="Hugh J."/>
            <person name="Lohr M."/>
            <person name="Mayer K."/>
            <person name="Melkozernov A."/>
            <person name="Murata T."/>
            <person name="Nelson D."/>
            <person name="Pils B."/>
            <person name="Prigge M."/>
            <person name="Reiss B."/>
            <person name="Renner T."/>
            <person name="Rombauts S."/>
            <person name="Rushton P."/>
            <person name="Sanderfoot A."/>
            <person name="Schween G."/>
            <person name="Shiu S.-H."/>
            <person name="Stueber K."/>
            <person name="Theodoulou F.L."/>
            <person name="Tu H."/>
            <person name="Van de Peer Y."/>
            <person name="Verrier P.J."/>
            <person name="Waters E."/>
            <person name="Wood A."/>
            <person name="Yang L."/>
            <person name="Cove D."/>
            <person name="Cuming A."/>
            <person name="Hasebe M."/>
            <person name="Lucas S."/>
            <person name="Mishler D.B."/>
            <person name="Reski R."/>
            <person name="Grigoriev I."/>
            <person name="Quatrano R.S."/>
            <person name="Boore J.L."/>
        </authorList>
    </citation>
    <scope>NUCLEOTIDE SEQUENCE [LARGE SCALE GENOMIC DNA]</scope>
    <source>
        <strain evidence="2 3">cv. Gransden 2004</strain>
    </source>
</reference>
<dbReference type="EnsemblPlants" id="Pp3c13_16730V3.1">
    <property type="protein sequence ID" value="Pp3c13_16730V3.1"/>
    <property type="gene ID" value="Pp3c13_16730"/>
</dbReference>
<dbReference type="AlphaFoldDB" id="A0A2K1JM89"/>
<protein>
    <submittedName>
        <fullName evidence="1 2">Uncharacterized protein</fullName>
    </submittedName>
</protein>
<evidence type="ECO:0000313" key="3">
    <source>
        <dbReference type="Proteomes" id="UP000006727"/>
    </source>
</evidence>
<proteinExistence type="predicted"/>
<accession>A0A2K1JM89</accession>
<reference evidence="1 3" key="2">
    <citation type="journal article" date="2018" name="Plant J.">
        <title>The Physcomitrella patens chromosome-scale assembly reveals moss genome structure and evolution.</title>
        <authorList>
            <person name="Lang D."/>
            <person name="Ullrich K.K."/>
            <person name="Murat F."/>
            <person name="Fuchs J."/>
            <person name="Jenkins J."/>
            <person name="Haas F.B."/>
            <person name="Piednoel M."/>
            <person name="Gundlach H."/>
            <person name="Van Bel M."/>
            <person name="Meyberg R."/>
            <person name="Vives C."/>
            <person name="Morata J."/>
            <person name="Symeonidi A."/>
            <person name="Hiss M."/>
            <person name="Muchero W."/>
            <person name="Kamisugi Y."/>
            <person name="Saleh O."/>
            <person name="Blanc G."/>
            <person name="Decker E.L."/>
            <person name="van Gessel N."/>
            <person name="Grimwood J."/>
            <person name="Hayes R.D."/>
            <person name="Graham S.W."/>
            <person name="Gunter L.E."/>
            <person name="McDaniel S.F."/>
            <person name="Hoernstein S.N.W."/>
            <person name="Larsson A."/>
            <person name="Li F.W."/>
            <person name="Perroud P.F."/>
            <person name="Phillips J."/>
            <person name="Ranjan P."/>
            <person name="Rokshar D.S."/>
            <person name="Rothfels C.J."/>
            <person name="Schneider L."/>
            <person name="Shu S."/>
            <person name="Stevenson D.W."/>
            <person name="Thummler F."/>
            <person name="Tillich M."/>
            <person name="Villarreal Aguilar J.C."/>
            <person name="Widiez T."/>
            <person name="Wong G.K."/>
            <person name="Wymore A."/>
            <person name="Zhang Y."/>
            <person name="Zimmer A.D."/>
            <person name="Quatrano R.S."/>
            <person name="Mayer K.F.X."/>
            <person name="Goodstein D."/>
            <person name="Casacuberta J.M."/>
            <person name="Vandepoele K."/>
            <person name="Reski R."/>
            <person name="Cuming A.C."/>
            <person name="Tuskan G.A."/>
            <person name="Maumus F."/>
            <person name="Salse J."/>
            <person name="Schmutz J."/>
            <person name="Rensing S.A."/>
        </authorList>
    </citation>
    <scope>NUCLEOTIDE SEQUENCE [LARGE SCALE GENOMIC DNA]</scope>
    <source>
        <strain evidence="2 3">cv. Gransden 2004</strain>
    </source>
</reference>
<dbReference type="Gramene" id="Pp3c13_16730V3.1">
    <property type="protein sequence ID" value="Pp3c13_16730V3.1"/>
    <property type="gene ID" value="Pp3c13_16730"/>
</dbReference>
<name>A0A2K1JM89_PHYPA</name>
<sequence>MFVALMQVNCGLPKRRYIQALRGGTWVYNTGDQCFVDIGSCFDEIKIYHSFGSSQVCRPGTAEEGIGTDAGTCRCCVLKNWKRSHHGRTMWTKKNIGFV</sequence>
<organism evidence="1">
    <name type="scientific">Physcomitrium patens</name>
    <name type="common">Spreading-leaved earth moss</name>
    <name type="synonym">Physcomitrella patens</name>
    <dbReference type="NCBI Taxonomy" id="3218"/>
    <lineage>
        <taxon>Eukaryota</taxon>
        <taxon>Viridiplantae</taxon>
        <taxon>Streptophyta</taxon>
        <taxon>Embryophyta</taxon>
        <taxon>Bryophyta</taxon>
        <taxon>Bryophytina</taxon>
        <taxon>Bryopsida</taxon>
        <taxon>Funariidae</taxon>
        <taxon>Funariales</taxon>
        <taxon>Funariaceae</taxon>
        <taxon>Physcomitrium</taxon>
    </lineage>
</organism>
<dbReference type="InParanoid" id="A0A2K1JM89"/>
<keyword evidence="3" id="KW-1185">Reference proteome</keyword>
<reference evidence="2" key="3">
    <citation type="submission" date="2020-12" db="UniProtKB">
        <authorList>
            <consortium name="EnsemblPlants"/>
        </authorList>
    </citation>
    <scope>IDENTIFICATION</scope>
</reference>